<keyword evidence="6 11" id="KW-0812">Transmembrane</keyword>
<dbReference type="Proteomes" id="UP001521222">
    <property type="component" value="Unassembled WGS sequence"/>
</dbReference>
<gene>
    <name evidence="14" type="primary">SMP3</name>
    <name evidence="14" type="ORF">SLS59_001836</name>
</gene>
<evidence type="ECO:0000256" key="1">
    <source>
        <dbReference type="ARBA" id="ARBA00004477"/>
    </source>
</evidence>
<evidence type="ECO:0000256" key="4">
    <source>
        <dbReference type="ARBA" id="ARBA00022676"/>
    </source>
</evidence>
<reference evidence="14 15" key="1">
    <citation type="submission" date="2024-02" db="EMBL/GenBank/DDBJ databases">
        <title>De novo assembly and annotation of 12 fungi associated with fruit tree decline syndrome in Ontario, Canada.</title>
        <authorList>
            <person name="Sulman M."/>
            <person name="Ellouze W."/>
            <person name="Ilyukhin E."/>
        </authorList>
    </citation>
    <scope>NUCLEOTIDE SEQUENCE [LARGE SCALE GENOMIC DNA]</scope>
    <source>
        <strain evidence="14 15">M97-236</strain>
    </source>
</reference>
<protein>
    <recommendedName>
        <fullName evidence="11">Mannosyltransferase</fullName>
        <ecNumber evidence="11">2.4.1.-</ecNumber>
    </recommendedName>
</protein>
<keyword evidence="9 11" id="KW-0472">Membrane</keyword>
<evidence type="ECO:0000256" key="5">
    <source>
        <dbReference type="ARBA" id="ARBA00022679"/>
    </source>
</evidence>
<evidence type="ECO:0000256" key="9">
    <source>
        <dbReference type="ARBA" id="ARBA00023136"/>
    </source>
</evidence>
<evidence type="ECO:0000256" key="8">
    <source>
        <dbReference type="ARBA" id="ARBA00022989"/>
    </source>
</evidence>
<keyword evidence="13" id="KW-0732">Signal</keyword>
<evidence type="ECO:0000256" key="3">
    <source>
        <dbReference type="ARBA" id="ARBA00022502"/>
    </source>
</evidence>
<feature type="transmembrane region" description="Helical" evidence="11">
    <location>
        <begin position="208"/>
        <end position="227"/>
    </location>
</feature>
<evidence type="ECO:0000256" key="7">
    <source>
        <dbReference type="ARBA" id="ARBA00022824"/>
    </source>
</evidence>
<keyword evidence="15" id="KW-1185">Reference proteome</keyword>
<feature type="signal peptide" evidence="13">
    <location>
        <begin position="1"/>
        <end position="17"/>
    </location>
</feature>
<name>A0ABR3RW37_9PLEO</name>
<evidence type="ECO:0000256" key="11">
    <source>
        <dbReference type="RuleBase" id="RU363075"/>
    </source>
</evidence>
<dbReference type="EC" id="2.4.1.-" evidence="11"/>
<evidence type="ECO:0000256" key="6">
    <source>
        <dbReference type="ARBA" id="ARBA00022692"/>
    </source>
</evidence>
<evidence type="ECO:0000256" key="2">
    <source>
        <dbReference type="ARBA" id="ARBA00004687"/>
    </source>
</evidence>
<dbReference type="GO" id="GO:0016757">
    <property type="term" value="F:glycosyltransferase activity"/>
    <property type="evidence" value="ECO:0007669"/>
    <property type="project" value="UniProtKB-KW"/>
</dbReference>
<feature type="region of interest" description="Disordered" evidence="12">
    <location>
        <begin position="462"/>
        <end position="492"/>
    </location>
</feature>
<comment type="caution">
    <text evidence="14">The sequence shown here is derived from an EMBL/GenBank/DDBJ whole genome shotgun (WGS) entry which is preliminary data.</text>
</comment>
<evidence type="ECO:0000256" key="10">
    <source>
        <dbReference type="ARBA" id="ARBA00038466"/>
    </source>
</evidence>
<keyword evidence="8 11" id="KW-1133">Transmembrane helix</keyword>
<comment type="similarity">
    <text evidence="10">Belongs to the glycosyltransferase 22 family. PIGZ subfamily.</text>
</comment>
<evidence type="ECO:0000313" key="14">
    <source>
        <dbReference type="EMBL" id="KAL1608646.1"/>
    </source>
</evidence>
<dbReference type="InterPro" id="IPR005599">
    <property type="entry name" value="GPI_mannosylTrfase"/>
</dbReference>
<dbReference type="PANTHER" id="PTHR22760">
    <property type="entry name" value="GLYCOSYLTRANSFERASE"/>
    <property type="match status" value="1"/>
</dbReference>
<dbReference type="PANTHER" id="PTHR22760:SF3">
    <property type="entry name" value="GPI MANNOSYLTRANSFERASE 4"/>
    <property type="match status" value="1"/>
</dbReference>
<keyword evidence="7 11" id="KW-0256">Endoplasmic reticulum</keyword>
<sequence>MWRRVYFLLILVRIYFALSPSYLHPDENFQGPEVIAGRVFDYPVHETWEFTSEHPIRSTFPLWLAYGWPMYILRWLWEGFGYEVSPSVVYWTLRVLMLTLSVVMEDWAIHELVDSPRARRVAVPLVASSYVTWTFQTHTFSNSLETLLVCWSLVLIQRIVGDKKRSGILASSMLGFMVVVGVFNRITFPAFLLLPSLLLLPHFQRKPLSFVFLTISALFAAFVAICVDTASYTPGDVTFSTVFNQPIITPLNNFIYNSDSTNLAQHGIHPRYQHFLANLPQLLGPAFPLLFFLRRSHISPILVSALSGVALLSIFPHQEARFLLPAVPLILSSIRLPYNPTLRKTWTATWIIFNVVLGLLMGVYHQGGIVPAQIHIAQTNETVTHAFWWKTYSPPTWLLNGKNEELTTHDLMGMPGPQMLEAVIAALPTCRTRHPPKMERGAVYLIAPRSAYYLQPFQERSSYSDPVPALSSISASPSASRKARREEKREPKNDQILLEEVWSYRQHLNLDDMDFGDDGVWPTLSRVVGDRGLVVWRVTRNCWTIPQELPA</sequence>
<comment type="subcellular location">
    <subcellularLocation>
        <location evidence="1 11">Endoplasmic reticulum membrane</location>
        <topology evidence="1 11">Multi-pass membrane protein</topology>
    </subcellularLocation>
</comment>
<feature type="transmembrane region" description="Helical" evidence="11">
    <location>
        <begin position="345"/>
        <end position="364"/>
    </location>
</feature>
<organism evidence="14 15">
    <name type="scientific">Nothophoma quercina</name>
    <dbReference type="NCBI Taxonomy" id="749835"/>
    <lineage>
        <taxon>Eukaryota</taxon>
        <taxon>Fungi</taxon>
        <taxon>Dikarya</taxon>
        <taxon>Ascomycota</taxon>
        <taxon>Pezizomycotina</taxon>
        <taxon>Dothideomycetes</taxon>
        <taxon>Pleosporomycetidae</taxon>
        <taxon>Pleosporales</taxon>
        <taxon>Pleosporineae</taxon>
        <taxon>Didymellaceae</taxon>
        <taxon>Nothophoma</taxon>
    </lineage>
</organism>
<keyword evidence="3" id="KW-0337">GPI-anchor biosynthesis</keyword>
<dbReference type="Pfam" id="PF03901">
    <property type="entry name" value="Glyco_transf_22"/>
    <property type="match status" value="1"/>
</dbReference>
<dbReference type="EMBL" id="JAKIXB020000005">
    <property type="protein sequence ID" value="KAL1608646.1"/>
    <property type="molecule type" value="Genomic_DNA"/>
</dbReference>
<feature type="transmembrane region" description="Helical" evidence="11">
    <location>
        <begin position="168"/>
        <end position="188"/>
    </location>
</feature>
<proteinExistence type="inferred from homology"/>
<feature type="compositionally biased region" description="Low complexity" evidence="12">
    <location>
        <begin position="466"/>
        <end position="480"/>
    </location>
</feature>
<evidence type="ECO:0000313" key="15">
    <source>
        <dbReference type="Proteomes" id="UP001521222"/>
    </source>
</evidence>
<keyword evidence="4 11" id="KW-0328">Glycosyltransferase</keyword>
<feature type="chain" id="PRO_5046302871" description="Mannosyltransferase" evidence="13">
    <location>
        <begin position="18"/>
        <end position="551"/>
    </location>
</feature>
<evidence type="ECO:0000256" key="12">
    <source>
        <dbReference type="SAM" id="MobiDB-lite"/>
    </source>
</evidence>
<comment type="pathway">
    <text evidence="2">Glycolipid biosynthesis; glycosylphosphatidylinositol-anchor biosynthesis.</text>
</comment>
<evidence type="ECO:0000256" key="13">
    <source>
        <dbReference type="SAM" id="SignalP"/>
    </source>
</evidence>
<accession>A0ABR3RW37</accession>
<comment type="caution">
    <text evidence="11">Lacks conserved residue(s) required for the propagation of feature annotation.</text>
</comment>
<keyword evidence="5" id="KW-0808">Transferase</keyword>